<evidence type="ECO:0000256" key="1">
    <source>
        <dbReference type="SAM" id="MobiDB-lite"/>
    </source>
</evidence>
<dbReference type="Proteomes" id="UP001054837">
    <property type="component" value="Unassembled WGS sequence"/>
</dbReference>
<proteinExistence type="predicted"/>
<sequence>MPRRHPSRVTSRLSLRSVCCRPIGCLRGRSDGRDPAVAPPLPVGRCRGHDCREATVGSAAEGAGESPLRHAEAGRAFSPSTHSPLSDKRRACAG</sequence>
<protein>
    <submittedName>
        <fullName evidence="2">Uncharacterized protein</fullName>
    </submittedName>
</protein>
<comment type="caution">
    <text evidence="2">The sequence shown here is derived from an EMBL/GenBank/DDBJ whole genome shotgun (WGS) entry which is preliminary data.</text>
</comment>
<accession>A0AAV4M4X2</accession>
<evidence type="ECO:0000313" key="3">
    <source>
        <dbReference type="Proteomes" id="UP001054837"/>
    </source>
</evidence>
<dbReference type="AlphaFoldDB" id="A0AAV4M4X2"/>
<dbReference type="EMBL" id="BPLQ01000045">
    <property type="protein sequence ID" value="GIX67008.1"/>
    <property type="molecule type" value="Genomic_DNA"/>
</dbReference>
<name>A0AAV4M4X2_9ARAC</name>
<gene>
    <name evidence="2" type="ORF">CDAR_12081</name>
</gene>
<feature type="compositionally biased region" description="Basic and acidic residues" evidence="1">
    <location>
        <begin position="85"/>
        <end position="94"/>
    </location>
</feature>
<feature type="region of interest" description="Disordered" evidence="1">
    <location>
        <begin position="57"/>
        <end position="94"/>
    </location>
</feature>
<organism evidence="2 3">
    <name type="scientific">Caerostris darwini</name>
    <dbReference type="NCBI Taxonomy" id="1538125"/>
    <lineage>
        <taxon>Eukaryota</taxon>
        <taxon>Metazoa</taxon>
        <taxon>Ecdysozoa</taxon>
        <taxon>Arthropoda</taxon>
        <taxon>Chelicerata</taxon>
        <taxon>Arachnida</taxon>
        <taxon>Araneae</taxon>
        <taxon>Araneomorphae</taxon>
        <taxon>Entelegynae</taxon>
        <taxon>Araneoidea</taxon>
        <taxon>Araneidae</taxon>
        <taxon>Caerostris</taxon>
    </lineage>
</organism>
<keyword evidence="3" id="KW-1185">Reference proteome</keyword>
<reference evidence="2 3" key="1">
    <citation type="submission" date="2021-06" db="EMBL/GenBank/DDBJ databases">
        <title>Caerostris darwini draft genome.</title>
        <authorList>
            <person name="Kono N."/>
            <person name="Arakawa K."/>
        </authorList>
    </citation>
    <scope>NUCLEOTIDE SEQUENCE [LARGE SCALE GENOMIC DNA]</scope>
</reference>
<evidence type="ECO:0000313" key="2">
    <source>
        <dbReference type="EMBL" id="GIX67008.1"/>
    </source>
</evidence>